<dbReference type="RefSeq" id="WP_121209819.1">
    <property type="nucleotide sequence ID" value="NZ_RBIM01000001.1"/>
</dbReference>
<protein>
    <submittedName>
        <fullName evidence="2">Uncharacterized protein</fullName>
    </submittedName>
</protein>
<dbReference type="AlphaFoldDB" id="A0A495DLZ7"/>
<gene>
    <name evidence="2" type="ORF">C7435_0395</name>
</gene>
<dbReference type="Proteomes" id="UP000273675">
    <property type="component" value="Unassembled WGS sequence"/>
</dbReference>
<reference evidence="2 3" key="1">
    <citation type="submission" date="2018-10" db="EMBL/GenBank/DDBJ databases">
        <title>Genomic Encyclopedia of Type Strains, Phase IV (KMG-IV): sequencing the most valuable type-strain genomes for metagenomic binning, comparative biology and taxonomic classification.</title>
        <authorList>
            <person name="Goeker M."/>
        </authorList>
    </citation>
    <scope>NUCLEOTIDE SEQUENCE [LARGE SCALE GENOMIC DNA]</scope>
    <source>
        <strain evidence="2 3">DSM 4734</strain>
    </source>
</reference>
<comment type="caution">
    <text evidence="2">The sequence shown here is derived from an EMBL/GenBank/DDBJ whole genome shotgun (WGS) entry which is preliminary data.</text>
</comment>
<evidence type="ECO:0000313" key="2">
    <source>
        <dbReference type="EMBL" id="RKR03952.1"/>
    </source>
</evidence>
<accession>A0A495DLZ7</accession>
<sequence length="551" mass="61162">MVFWKILMGLAGVVAMAMPASAQTVREAVDALREQAADERTAFEYELVGEAIETVPGDLGALEDPPGRDALIALIDREWDERISLLESDGPGPALELIVGVLPPLVPVIEPDRLQVWVDRYIALAEPVATRDYMDWHDVPPFSRQLRAAGAEAAAGQVAAAHVAWLELVIESTEPDTRGEAIAVAYEEALNLEDDAAIGRFRALLITEAVTTGVWKSDEPALSWDGGWDFEARTLARDLLDSLPDRLLSHAFDAWGDNPRDIIETRLSVLIGERSASMVIEAYLSGHWDLRDDHFREARDMLSAFVRDRAASGEIEAATELLISYQNVLLAEASPRLAELWFALEDCPRAKAAARLTMHRIDEPAMEGVRLDSGDEGVRSAHEDSVITHADVSRSQAMRRPGGIRARIATVLLECGAAREALDVQAGQSMRMLPVSLAQIEIDLLALWQTLQAPASRADMEAAIWNRWPMPTYEFERSLIPLIALMPHRRATDHRRLDELILMTLMVRGMPERARDIWAPIYRAVVWRDTQAELTLDRLVILAHLAATMPD</sequence>
<feature type="chain" id="PRO_5019746780" evidence="1">
    <location>
        <begin position="23"/>
        <end position="551"/>
    </location>
</feature>
<organism evidence="2 3">
    <name type="scientific">Maricaulis maris</name>
    <dbReference type="NCBI Taxonomy" id="74318"/>
    <lineage>
        <taxon>Bacteria</taxon>
        <taxon>Pseudomonadati</taxon>
        <taxon>Pseudomonadota</taxon>
        <taxon>Alphaproteobacteria</taxon>
        <taxon>Maricaulales</taxon>
        <taxon>Maricaulaceae</taxon>
        <taxon>Maricaulis</taxon>
    </lineage>
</organism>
<name>A0A495DLZ7_9PROT</name>
<feature type="signal peptide" evidence="1">
    <location>
        <begin position="1"/>
        <end position="22"/>
    </location>
</feature>
<proteinExistence type="predicted"/>
<evidence type="ECO:0000256" key="1">
    <source>
        <dbReference type="SAM" id="SignalP"/>
    </source>
</evidence>
<keyword evidence="1" id="KW-0732">Signal</keyword>
<dbReference type="EMBL" id="RBIM01000001">
    <property type="protein sequence ID" value="RKR03952.1"/>
    <property type="molecule type" value="Genomic_DNA"/>
</dbReference>
<evidence type="ECO:0000313" key="3">
    <source>
        <dbReference type="Proteomes" id="UP000273675"/>
    </source>
</evidence>